<dbReference type="Proteomes" id="UP000053593">
    <property type="component" value="Unassembled WGS sequence"/>
</dbReference>
<evidence type="ECO:0000256" key="1">
    <source>
        <dbReference type="SAM" id="MobiDB-lite"/>
    </source>
</evidence>
<keyword evidence="3" id="KW-1185">Reference proteome</keyword>
<accession>A0A0D0BG27</accession>
<organism evidence="2 3">
    <name type="scientific">Collybiopsis luxurians FD-317 M1</name>
    <dbReference type="NCBI Taxonomy" id="944289"/>
    <lineage>
        <taxon>Eukaryota</taxon>
        <taxon>Fungi</taxon>
        <taxon>Dikarya</taxon>
        <taxon>Basidiomycota</taxon>
        <taxon>Agaricomycotina</taxon>
        <taxon>Agaricomycetes</taxon>
        <taxon>Agaricomycetidae</taxon>
        <taxon>Agaricales</taxon>
        <taxon>Marasmiineae</taxon>
        <taxon>Omphalotaceae</taxon>
        <taxon>Collybiopsis</taxon>
        <taxon>Collybiopsis luxurians</taxon>
    </lineage>
</organism>
<proteinExistence type="predicted"/>
<dbReference type="EMBL" id="KN834826">
    <property type="protein sequence ID" value="KIK53626.1"/>
    <property type="molecule type" value="Genomic_DNA"/>
</dbReference>
<protein>
    <submittedName>
        <fullName evidence="2">Uncharacterized protein</fullName>
    </submittedName>
</protein>
<feature type="region of interest" description="Disordered" evidence="1">
    <location>
        <begin position="1"/>
        <end position="40"/>
    </location>
</feature>
<reference evidence="2 3" key="1">
    <citation type="submission" date="2014-04" db="EMBL/GenBank/DDBJ databases">
        <title>Evolutionary Origins and Diversification of the Mycorrhizal Mutualists.</title>
        <authorList>
            <consortium name="DOE Joint Genome Institute"/>
            <consortium name="Mycorrhizal Genomics Consortium"/>
            <person name="Kohler A."/>
            <person name="Kuo A."/>
            <person name="Nagy L.G."/>
            <person name="Floudas D."/>
            <person name="Copeland A."/>
            <person name="Barry K.W."/>
            <person name="Cichocki N."/>
            <person name="Veneault-Fourrey C."/>
            <person name="LaButti K."/>
            <person name="Lindquist E.A."/>
            <person name="Lipzen A."/>
            <person name="Lundell T."/>
            <person name="Morin E."/>
            <person name="Murat C."/>
            <person name="Riley R."/>
            <person name="Ohm R."/>
            <person name="Sun H."/>
            <person name="Tunlid A."/>
            <person name="Henrissat B."/>
            <person name="Grigoriev I.V."/>
            <person name="Hibbett D.S."/>
            <person name="Martin F."/>
        </authorList>
    </citation>
    <scope>NUCLEOTIDE SEQUENCE [LARGE SCALE GENOMIC DNA]</scope>
    <source>
        <strain evidence="2 3">FD-317 M1</strain>
    </source>
</reference>
<dbReference type="AlphaFoldDB" id="A0A0D0BG27"/>
<dbReference type="HOGENOM" id="CLU_554386_0_0_1"/>
<evidence type="ECO:0000313" key="3">
    <source>
        <dbReference type="Proteomes" id="UP000053593"/>
    </source>
</evidence>
<name>A0A0D0BG27_9AGAR</name>
<feature type="region of interest" description="Disordered" evidence="1">
    <location>
        <begin position="179"/>
        <end position="211"/>
    </location>
</feature>
<evidence type="ECO:0000313" key="2">
    <source>
        <dbReference type="EMBL" id="KIK53626.1"/>
    </source>
</evidence>
<dbReference type="OrthoDB" id="2988475at2759"/>
<sequence>MAESEHPSIRKSPHTFDINKTPKAKTHTTHNHPSNPANPDILMQVASSRALSQSNSSTLELGTPPMRPYSPSIPQPQFPYPTEPASNILMQVDHLIRDLKNAILQRAIPSNFDVQLGLSGSTLVKFLRECGGVIENVEGYPMGCDPMLERISSMSCPPLQSPQPKVEWNCPKLGRQLVCSQSSSSNGSPQKAHPPNKNVVAQKQEKSKPKSILMTYKTPVPTDKRNDSYYIVREVNKGLEIMPAAEGTKLATAKWNNNGNLVLMVMKGQDASKLSPILDNKMFYSFYTTLSTMPYSTGTVEKWHRIVADSVPTGAAYCFNIGEPRCPHNLSELLVESRTYNPLLMNARMAQDLHFIHPVPELVGKVESSVVFTLLDKDTADVVLKKGKVILFSKECWVRVFQEQYSSTPQCQNCHSFGYVAAQCNKKHRCGLCSKEHTEVEHTLNCGSCSSLAAEQEIPFNEESLKVGLVGICTHNLCCVNCMAKEIKDHLH</sequence>
<gene>
    <name evidence="2" type="ORF">GYMLUDRAFT_63611</name>
</gene>